<dbReference type="PANTHER" id="PTHR11104:SF0">
    <property type="entry name" value="SPBETA PROPHAGE-DERIVED AMINOGLYCOSIDE N(3')-ACETYLTRANSFERASE-LIKE PROTEIN YOKD"/>
    <property type="match status" value="1"/>
</dbReference>
<comment type="caution">
    <text evidence="5">The sequence shown here is derived from an EMBL/GenBank/DDBJ whole genome shotgun (WGS) entry which is preliminary data.</text>
</comment>
<evidence type="ECO:0000256" key="3">
    <source>
        <dbReference type="ARBA" id="ARBA00023315"/>
    </source>
</evidence>
<evidence type="ECO:0000313" key="6">
    <source>
        <dbReference type="Proteomes" id="UP001649381"/>
    </source>
</evidence>
<keyword evidence="4" id="KW-0046">Antibiotic resistance</keyword>
<evidence type="ECO:0000256" key="2">
    <source>
        <dbReference type="ARBA" id="ARBA00022679"/>
    </source>
</evidence>
<comment type="similarity">
    <text evidence="1 4">Belongs to the antibiotic N-acetyltransferase family.</text>
</comment>
<dbReference type="RefSeq" id="WP_236330379.1">
    <property type="nucleotide sequence ID" value="NZ_JAKIJS010000001.1"/>
</dbReference>
<dbReference type="InterPro" id="IPR003679">
    <property type="entry name" value="Amioglycoside_AcTrfase"/>
</dbReference>
<comment type="catalytic activity">
    <reaction evidence="4">
        <text>a 2-deoxystreptamine antibiotic + acetyl-CoA = an N(3)-acetyl-2-deoxystreptamine antibiotic + CoA + H(+)</text>
        <dbReference type="Rhea" id="RHEA:12665"/>
        <dbReference type="ChEBI" id="CHEBI:15378"/>
        <dbReference type="ChEBI" id="CHEBI:57287"/>
        <dbReference type="ChEBI" id="CHEBI:57288"/>
        <dbReference type="ChEBI" id="CHEBI:57921"/>
        <dbReference type="ChEBI" id="CHEBI:77452"/>
        <dbReference type="EC" id="2.3.1.81"/>
    </reaction>
</comment>
<accession>A0ABS9GWV4</accession>
<keyword evidence="2 4" id="KW-0808">Transferase</keyword>
<dbReference type="Proteomes" id="UP001649381">
    <property type="component" value="Unassembled WGS sequence"/>
</dbReference>
<name>A0ABS9GWV4_9BACL</name>
<dbReference type="Pfam" id="PF02522">
    <property type="entry name" value="Antibiotic_NAT"/>
    <property type="match status" value="1"/>
</dbReference>
<keyword evidence="3 4" id="KW-0012">Acyltransferase</keyword>
<evidence type="ECO:0000313" key="5">
    <source>
        <dbReference type="EMBL" id="MCF6136155.1"/>
    </source>
</evidence>
<protein>
    <recommendedName>
        <fullName evidence="4">Aminoglycoside N(3)-acetyltransferase</fullName>
        <ecNumber evidence="4">2.3.1.-</ecNumber>
    </recommendedName>
</protein>
<proteinExistence type="inferred from homology"/>
<reference evidence="5 6" key="1">
    <citation type="submission" date="2022-01" db="EMBL/GenBank/DDBJ databases">
        <title>Alkalihalobacillus sp. EGI L200015, a novel bacterium isolated from a salt lake sediment.</title>
        <authorList>
            <person name="Gao L."/>
            <person name="Fang B.-Z."/>
            <person name="Li W.-J."/>
        </authorList>
    </citation>
    <scope>NUCLEOTIDE SEQUENCE [LARGE SCALE GENOMIC DNA]</scope>
    <source>
        <strain evidence="5 6">KCTC 12718</strain>
    </source>
</reference>
<evidence type="ECO:0000256" key="1">
    <source>
        <dbReference type="ARBA" id="ARBA00006383"/>
    </source>
</evidence>
<dbReference type="EMBL" id="JAKIJS010000001">
    <property type="protein sequence ID" value="MCF6136155.1"/>
    <property type="molecule type" value="Genomic_DNA"/>
</dbReference>
<evidence type="ECO:0000256" key="4">
    <source>
        <dbReference type="RuleBase" id="RU365031"/>
    </source>
</evidence>
<organism evidence="5 6">
    <name type="scientific">Pseudalkalibacillus berkeleyi</name>
    <dbReference type="NCBI Taxonomy" id="1069813"/>
    <lineage>
        <taxon>Bacteria</taxon>
        <taxon>Bacillati</taxon>
        <taxon>Bacillota</taxon>
        <taxon>Bacilli</taxon>
        <taxon>Bacillales</taxon>
        <taxon>Fictibacillaceae</taxon>
        <taxon>Pseudalkalibacillus</taxon>
    </lineage>
</organism>
<keyword evidence="6" id="KW-1185">Reference proteome</keyword>
<sequence>MEKQLIEQTDTPRTTESLRKDLQLLGVKPGMTLIVHSSLKSIGWVCGDSQAVIDALMDAVTADGTLILPAHSAALSDPADWINPPVPENWWETIRKTMPAFDPKKTPTRGLGVIAERFRSYPEVLRSYHPTMSFSAWGKKAAYVTNGHTLDDGLGEQSPLGKAYELDADVLFLGTDFDTHTSFHLSEHRSSVRKAISKGAPIIENGKRVWKNFLEIDYDDEQFGEVGKAFESEFPVYGGKVGSASCKLFKMRSSVDFGVKWMKENIKEG</sequence>
<dbReference type="InterPro" id="IPR028345">
    <property type="entry name" value="Antibiotic_NAT-like"/>
</dbReference>
<gene>
    <name evidence="5" type="ORF">L2716_00345</name>
</gene>
<dbReference type="EC" id="2.3.1.-" evidence="4"/>
<dbReference type="PANTHER" id="PTHR11104">
    <property type="entry name" value="AMINOGLYCOSIDE N3-ACETYLTRANSFERASE"/>
    <property type="match status" value="1"/>
</dbReference>
<dbReference type="SUPFAM" id="SSF110710">
    <property type="entry name" value="TTHA0583/YokD-like"/>
    <property type="match status" value="1"/>
</dbReference>